<dbReference type="EMBL" id="FWWU01000007">
    <property type="protein sequence ID" value="SMB84264.1"/>
    <property type="molecule type" value="Genomic_DNA"/>
</dbReference>
<reference evidence="1 2" key="1">
    <citation type="submission" date="2017-04" db="EMBL/GenBank/DDBJ databases">
        <authorList>
            <person name="Afonso C.L."/>
            <person name="Miller P.J."/>
            <person name="Scott M.A."/>
            <person name="Spackman E."/>
            <person name="Goraichik I."/>
            <person name="Dimitrov K.M."/>
            <person name="Suarez D.L."/>
            <person name="Swayne D.E."/>
        </authorList>
    </citation>
    <scope>NUCLEOTIDE SEQUENCE [LARGE SCALE GENOMIC DNA]</scope>
    <source>
        <strain evidence="1 2">KR-140</strain>
    </source>
</reference>
<dbReference type="AlphaFoldDB" id="A0A1W1UU73"/>
<evidence type="ECO:0000313" key="2">
    <source>
        <dbReference type="Proteomes" id="UP000192582"/>
    </source>
</evidence>
<dbReference type="Proteomes" id="UP000192582">
    <property type="component" value="Unassembled WGS sequence"/>
</dbReference>
<gene>
    <name evidence="1" type="ORF">SAMN00790413_05056</name>
</gene>
<evidence type="ECO:0000313" key="1">
    <source>
        <dbReference type="EMBL" id="SMB84264.1"/>
    </source>
</evidence>
<accession>A0A1W1UU73</accession>
<protein>
    <submittedName>
        <fullName evidence="1">Uncharacterized protein</fullName>
    </submittedName>
</protein>
<dbReference type="OrthoDB" id="9938047at2"/>
<sequence length="159" mass="17706">MMGAPAYLAVTDEGEIIGQAEQRGSSVWLRFEPDVLDLPAQFRLVPTAVVEGVRRAPALTSRTAHGLPAMARLKVGGHYRVVSYVRNVRETPLIILNAVYDEWLWKRLKRMAEGPINHYRVPEASLPAALGELQSLRQGEERGGPEMAPLFVLAFHPRL</sequence>
<proteinExistence type="predicted"/>
<organism evidence="1 2">
    <name type="scientific">Deinococcus hopiensis KR-140</name>
    <dbReference type="NCBI Taxonomy" id="695939"/>
    <lineage>
        <taxon>Bacteria</taxon>
        <taxon>Thermotogati</taxon>
        <taxon>Deinococcota</taxon>
        <taxon>Deinococci</taxon>
        <taxon>Deinococcales</taxon>
        <taxon>Deinococcaceae</taxon>
        <taxon>Deinococcus</taxon>
    </lineage>
</organism>
<name>A0A1W1UU73_9DEIO</name>
<keyword evidence="2" id="KW-1185">Reference proteome</keyword>
<dbReference type="RefSeq" id="WP_084046746.1">
    <property type="nucleotide sequence ID" value="NZ_FWWU01000007.1"/>
</dbReference>